<dbReference type="PANTHER" id="PTHR32063">
    <property type="match status" value="1"/>
</dbReference>
<dbReference type="GO" id="GO:0005886">
    <property type="term" value="C:plasma membrane"/>
    <property type="evidence" value="ECO:0007669"/>
    <property type="project" value="TreeGrafter"/>
</dbReference>
<feature type="transmembrane region" description="Helical" evidence="1">
    <location>
        <begin position="521"/>
        <end position="538"/>
    </location>
</feature>
<dbReference type="EMBL" id="UINC01011272">
    <property type="protein sequence ID" value="SVA49820.1"/>
    <property type="molecule type" value="Genomic_DNA"/>
</dbReference>
<accession>A0A381WBC4</accession>
<dbReference type="SUPFAM" id="SSF82693">
    <property type="entry name" value="Multidrug efflux transporter AcrB pore domain, PN1, PN2, PC1 and PC2 subdomains"/>
    <property type="match status" value="3"/>
</dbReference>
<dbReference type="AlphaFoldDB" id="A0A381WBC4"/>
<dbReference type="PRINTS" id="PR00702">
    <property type="entry name" value="ACRIFLAVINRP"/>
</dbReference>
<sequence length="639" mass="70266">MSSVFSLLLVVFGLYTFFQISTRELPKNLQPPVVEIRINYTGASPSIIASEISEPIELAVGGAEGIKSIDTLSEIGRSTINIEFFTNIDVDDAANDIRERVARIIDNLPEDSKAPEIRKSSASFSTSMWLSVSSTSWNSLDIGDYVKRNLVDAFSSVPGTGRVIVGGINKKAVRVYLSPVKLSANDLDIGEVENAIRKNNVSIPAGTIEADNVDLTLDLGKTYTNINSIKKLPIKKIKGKTITLGDLGEIKYGPVSEKTLFKSQSPNSINENTIGIGIYARTNESTVTLSKNIRKKIEEVKKTLPDGLTLSVSFDRATYIKEAIRMCYQSITLALVLVVGIIYLFLGNVRAMIVPAVTLPVSLIGAALGLWIFGLTINVFTLLAIILSVAIVTDDSVVMTESIYHRVEQGDTPLAAAAMGSKNVIFAILSTSIIILATFAPLLFIGGISGTLFREMAITLSITVFISTFTALSIAPMLGSKLLSKKKSKSKIVLKFEKLFKSFEAFYSETLSYWIQKPKTIIWFMVFVIALAGVLFKITPKTLLEKNPDRGVYIVFGKTDESSSFEYTLDKAEKVEKRLLPLLQKKEEPYQKLIMRVPGFGRSSQSYNSFIIIALLDNWKDRKESAQKIVRKAIGKIVT</sequence>
<dbReference type="GO" id="GO:0042910">
    <property type="term" value="F:xenobiotic transmembrane transporter activity"/>
    <property type="evidence" value="ECO:0007669"/>
    <property type="project" value="TreeGrafter"/>
</dbReference>
<keyword evidence="1" id="KW-1133">Transmembrane helix</keyword>
<dbReference type="SUPFAM" id="SSF82866">
    <property type="entry name" value="Multidrug efflux transporter AcrB transmembrane domain"/>
    <property type="match status" value="1"/>
</dbReference>
<feature type="transmembrane region" description="Helical" evidence="1">
    <location>
        <begin position="328"/>
        <end position="346"/>
    </location>
</feature>
<proteinExistence type="predicted"/>
<dbReference type="SUPFAM" id="SSF82714">
    <property type="entry name" value="Multidrug efflux transporter AcrB TolC docking domain, DN and DC subdomains"/>
    <property type="match status" value="1"/>
</dbReference>
<feature type="transmembrane region" description="Helical" evidence="1">
    <location>
        <begin position="379"/>
        <end position="404"/>
    </location>
</feature>
<dbReference type="Gene3D" id="3.30.2090.10">
    <property type="entry name" value="Multidrug efflux transporter AcrB TolC docking domain, DN and DC subdomains"/>
    <property type="match status" value="1"/>
</dbReference>
<dbReference type="Gene3D" id="3.30.70.1320">
    <property type="entry name" value="Multidrug efflux transporter AcrB pore domain like"/>
    <property type="match status" value="1"/>
</dbReference>
<dbReference type="Pfam" id="PF00873">
    <property type="entry name" value="ACR_tran"/>
    <property type="match status" value="1"/>
</dbReference>
<feature type="non-terminal residue" evidence="2">
    <location>
        <position position="639"/>
    </location>
</feature>
<keyword evidence="1" id="KW-0472">Membrane</keyword>
<evidence type="ECO:0008006" key="3">
    <source>
        <dbReference type="Google" id="ProtNLM"/>
    </source>
</evidence>
<organism evidence="2">
    <name type="scientific">marine metagenome</name>
    <dbReference type="NCBI Taxonomy" id="408172"/>
    <lineage>
        <taxon>unclassified sequences</taxon>
        <taxon>metagenomes</taxon>
        <taxon>ecological metagenomes</taxon>
    </lineage>
</organism>
<gene>
    <name evidence="2" type="ORF">METZ01_LOCUS102674</name>
</gene>
<evidence type="ECO:0000313" key="2">
    <source>
        <dbReference type="EMBL" id="SVA49820.1"/>
    </source>
</evidence>
<reference evidence="2" key="1">
    <citation type="submission" date="2018-05" db="EMBL/GenBank/DDBJ databases">
        <authorList>
            <person name="Lanie J.A."/>
            <person name="Ng W.-L."/>
            <person name="Kazmierczak K.M."/>
            <person name="Andrzejewski T.M."/>
            <person name="Davidsen T.M."/>
            <person name="Wayne K.J."/>
            <person name="Tettelin H."/>
            <person name="Glass J.I."/>
            <person name="Rusch D."/>
            <person name="Podicherti R."/>
            <person name="Tsui H.-C.T."/>
            <person name="Winkler M.E."/>
        </authorList>
    </citation>
    <scope>NUCLEOTIDE SEQUENCE</scope>
</reference>
<dbReference type="Gene3D" id="1.20.1640.10">
    <property type="entry name" value="Multidrug efflux transporter AcrB transmembrane domain"/>
    <property type="match status" value="2"/>
</dbReference>
<keyword evidence="1" id="KW-0812">Transmembrane</keyword>
<evidence type="ECO:0000256" key="1">
    <source>
        <dbReference type="SAM" id="Phobius"/>
    </source>
</evidence>
<dbReference type="Gene3D" id="3.30.70.1430">
    <property type="entry name" value="Multidrug efflux transporter AcrB pore domain"/>
    <property type="match status" value="2"/>
</dbReference>
<dbReference type="InterPro" id="IPR001036">
    <property type="entry name" value="Acrflvin-R"/>
</dbReference>
<dbReference type="InterPro" id="IPR027463">
    <property type="entry name" value="AcrB_DN_DC_subdom"/>
</dbReference>
<name>A0A381WBC4_9ZZZZ</name>
<protein>
    <recommendedName>
        <fullName evidence="3">SSD domain-containing protein</fullName>
    </recommendedName>
</protein>
<feature type="transmembrane region" description="Helical" evidence="1">
    <location>
        <begin position="457"/>
        <end position="478"/>
    </location>
</feature>
<feature type="transmembrane region" description="Helical" evidence="1">
    <location>
        <begin position="424"/>
        <end position="445"/>
    </location>
</feature>
<dbReference type="PANTHER" id="PTHR32063:SF14">
    <property type="entry name" value="BLL4319 PROTEIN"/>
    <property type="match status" value="1"/>
</dbReference>